<proteinExistence type="predicted"/>
<dbReference type="InterPro" id="IPR024419">
    <property type="entry name" value="YvrJ"/>
</dbReference>
<protein>
    <submittedName>
        <fullName evidence="2">YvrJ family protein</fullName>
    </submittedName>
</protein>
<sequence length="52" mass="5995">MDEISIESMVSLISNLGFPVVLVIYLLVRFEKKISDLSDTIKELNEAIRKRK</sequence>
<dbReference type="Pfam" id="PF12841">
    <property type="entry name" value="YvrJ"/>
    <property type="match status" value="1"/>
</dbReference>
<name>A0ABX7VW97_9BACI</name>
<keyword evidence="3" id="KW-1185">Reference proteome</keyword>
<keyword evidence="1" id="KW-1133">Transmembrane helix</keyword>
<evidence type="ECO:0000256" key="1">
    <source>
        <dbReference type="SAM" id="Phobius"/>
    </source>
</evidence>
<accession>A0ABX7VW97</accession>
<keyword evidence="1" id="KW-0812">Transmembrane</keyword>
<organism evidence="2 3">
    <name type="scientific">Sediminibacillus dalangtanensis</name>
    <dbReference type="NCBI Taxonomy" id="2729421"/>
    <lineage>
        <taxon>Bacteria</taxon>
        <taxon>Bacillati</taxon>
        <taxon>Bacillota</taxon>
        <taxon>Bacilli</taxon>
        <taxon>Bacillales</taxon>
        <taxon>Bacillaceae</taxon>
        <taxon>Sediminibacillus</taxon>
    </lineage>
</organism>
<feature type="transmembrane region" description="Helical" evidence="1">
    <location>
        <begin position="6"/>
        <end position="28"/>
    </location>
</feature>
<dbReference type="Proteomes" id="UP000665043">
    <property type="component" value="Chromosome"/>
</dbReference>
<gene>
    <name evidence="2" type="ORF">ERJ70_18665</name>
</gene>
<evidence type="ECO:0000313" key="3">
    <source>
        <dbReference type="Proteomes" id="UP000665043"/>
    </source>
</evidence>
<keyword evidence="1" id="KW-0472">Membrane</keyword>
<reference evidence="2 3" key="1">
    <citation type="submission" date="2019-12" db="EMBL/GenBank/DDBJ databases">
        <title>The whole genome sequencing of a strain isolated from a Mars analog, Dalangtan Playa.</title>
        <authorList>
            <person name="Huang T."/>
        </authorList>
    </citation>
    <scope>NUCLEOTIDE SEQUENCE [LARGE SCALE GENOMIC DNA]</scope>
    <source>
        <strain evidence="2 3">DP4-553-S</strain>
    </source>
</reference>
<dbReference type="RefSeq" id="WP_209366250.1">
    <property type="nucleotide sequence ID" value="NZ_CP046956.1"/>
</dbReference>
<evidence type="ECO:0000313" key="2">
    <source>
        <dbReference type="EMBL" id="QTN01130.1"/>
    </source>
</evidence>
<dbReference type="EMBL" id="CP046956">
    <property type="protein sequence ID" value="QTN01130.1"/>
    <property type="molecule type" value="Genomic_DNA"/>
</dbReference>